<proteinExistence type="inferred from homology"/>
<dbReference type="PANTHER" id="PTHR31301">
    <property type="entry name" value="LOB DOMAIN-CONTAINING PROTEIN 4-RELATED"/>
    <property type="match status" value="1"/>
</dbReference>
<reference evidence="3" key="1">
    <citation type="journal article" date="2021" name="Nat. Commun.">
        <title>Genomic analyses provide insights into spinach domestication and the genetic basis of agronomic traits.</title>
        <authorList>
            <person name="Cai X."/>
            <person name="Sun X."/>
            <person name="Xu C."/>
            <person name="Sun H."/>
            <person name="Wang X."/>
            <person name="Ge C."/>
            <person name="Zhang Z."/>
            <person name="Wang Q."/>
            <person name="Fei Z."/>
            <person name="Jiao C."/>
            <person name="Wang Q."/>
        </authorList>
    </citation>
    <scope>NUCLEOTIDE SEQUENCE [LARGE SCALE GENOMIC DNA]</scope>
    <source>
        <strain evidence="3">cv. Varoflay</strain>
    </source>
</reference>
<evidence type="ECO:0000259" key="2">
    <source>
        <dbReference type="PROSITE" id="PS50891"/>
    </source>
</evidence>
<sequence length="307" mass="34629">MTLKGGSNQACAACKYQRRKCAPDCILAPYFPPDQHKMFLNVHKLFGVKKIQKLLQILHPTQQNEAMSSIIYQANVRDRFPVFGCVEVIQLLKNQIHQCEQELLSVHSILNLYRNQHEQQQPVSSNGVPFTDFNAASQLQLGMAPPINNDLSCYPLNTLVHEQQYNSDNMVPVSQNHSYSSSSSPYNSGYFDVKETVLNSMWIQQQGGDDNNNSSDNDNGNMMPIQSQLVVTSESTANQQDAFQDYNDMHPYFDTVDDRQSYIDSKETYDSSPESSAKDITQFTVTEHVGENELKTAAAYFSLTSVN</sequence>
<evidence type="ECO:0000256" key="1">
    <source>
        <dbReference type="ARBA" id="ARBA00005474"/>
    </source>
</evidence>
<dbReference type="GO" id="GO:0001216">
    <property type="term" value="F:DNA-binding transcription activator activity"/>
    <property type="evidence" value="ECO:0000318"/>
    <property type="project" value="GO_Central"/>
</dbReference>
<dbReference type="PANTHER" id="PTHR31301:SF21">
    <property type="entry name" value="LOB DOMAIN-CONTAINING PROTEIN 27-RELATED"/>
    <property type="match status" value="1"/>
</dbReference>
<dbReference type="GO" id="GO:0006355">
    <property type="term" value="P:regulation of DNA-templated transcription"/>
    <property type="evidence" value="ECO:0000318"/>
    <property type="project" value="GO_Central"/>
</dbReference>
<dbReference type="KEGG" id="soe:110804928"/>
<dbReference type="PROSITE" id="PS50891">
    <property type="entry name" value="LOB"/>
    <property type="match status" value="1"/>
</dbReference>
<protein>
    <submittedName>
        <fullName evidence="4">LOB domain-containing protein 27-like</fullName>
    </submittedName>
</protein>
<dbReference type="RefSeq" id="XP_021866221.2">
    <property type="nucleotide sequence ID" value="XM_022010529.2"/>
</dbReference>
<gene>
    <name evidence="4" type="primary">LOC110804928</name>
</gene>
<dbReference type="AlphaFoldDB" id="A0A9R0JEU9"/>
<dbReference type="InterPro" id="IPR004883">
    <property type="entry name" value="LOB"/>
</dbReference>
<evidence type="ECO:0000313" key="3">
    <source>
        <dbReference type="Proteomes" id="UP000813463"/>
    </source>
</evidence>
<feature type="domain" description="LOB" evidence="2">
    <location>
        <begin position="9"/>
        <end position="110"/>
    </location>
</feature>
<evidence type="ECO:0000313" key="4">
    <source>
        <dbReference type="RefSeq" id="XP_021866221.2"/>
    </source>
</evidence>
<dbReference type="GO" id="GO:0005634">
    <property type="term" value="C:nucleus"/>
    <property type="evidence" value="ECO:0000318"/>
    <property type="project" value="GO_Central"/>
</dbReference>
<comment type="similarity">
    <text evidence="1">Belongs to the LOB domain-containing protein family.</text>
</comment>
<dbReference type="Pfam" id="PF03195">
    <property type="entry name" value="LOB"/>
    <property type="match status" value="1"/>
</dbReference>
<dbReference type="Proteomes" id="UP000813463">
    <property type="component" value="Chromosome 5"/>
</dbReference>
<dbReference type="GeneID" id="110804928"/>
<reference evidence="4" key="2">
    <citation type="submission" date="2025-08" db="UniProtKB">
        <authorList>
            <consortium name="RefSeq"/>
        </authorList>
    </citation>
    <scope>IDENTIFICATION</scope>
    <source>
        <tissue evidence="4">Leaf</tissue>
    </source>
</reference>
<accession>A0A9R0JEU9</accession>
<name>A0A9R0JEU9_SPIOL</name>
<organism evidence="3 4">
    <name type="scientific">Spinacia oleracea</name>
    <name type="common">Spinach</name>
    <dbReference type="NCBI Taxonomy" id="3562"/>
    <lineage>
        <taxon>Eukaryota</taxon>
        <taxon>Viridiplantae</taxon>
        <taxon>Streptophyta</taxon>
        <taxon>Embryophyta</taxon>
        <taxon>Tracheophyta</taxon>
        <taxon>Spermatophyta</taxon>
        <taxon>Magnoliopsida</taxon>
        <taxon>eudicotyledons</taxon>
        <taxon>Gunneridae</taxon>
        <taxon>Pentapetalae</taxon>
        <taxon>Caryophyllales</taxon>
        <taxon>Chenopodiaceae</taxon>
        <taxon>Chenopodioideae</taxon>
        <taxon>Anserineae</taxon>
        <taxon>Spinacia</taxon>
    </lineage>
</organism>
<keyword evidence="3" id="KW-1185">Reference proteome</keyword>